<dbReference type="InterPro" id="IPR001878">
    <property type="entry name" value="Znf_CCHC"/>
</dbReference>
<accession>A0A9P5LD85</accession>
<dbReference type="GO" id="GO:0003676">
    <property type="term" value="F:nucleic acid binding"/>
    <property type="evidence" value="ECO:0007669"/>
    <property type="project" value="InterPro"/>
</dbReference>
<feature type="compositionally biased region" description="Low complexity" evidence="2">
    <location>
        <begin position="308"/>
        <end position="325"/>
    </location>
</feature>
<evidence type="ECO:0000256" key="2">
    <source>
        <dbReference type="SAM" id="MobiDB-lite"/>
    </source>
</evidence>
<comment type="caution">
    <text evidence="4">The sequence shown here is derived from an EMBL/GenBank/DDBJ whole genome shotgun (WGS) entry which is preliminary data.</text>
</comment>
<dbReference type="SMART" id="SM00343">
    <property type="entry name" value="ZnF_C2HC"/>
    <property type="match status" value="2"/>
</dbReference>
<feature type="compositionally biased region" description="Polar residues" evidence="2">
    <location>
        <begin position="326"/>
        <end position="339"/>
    </location>
</feature>
<dbReference type="SUPFAM" id="SSF57756">
    <property type="entry name" value="Retrovirus zinc finger-like domains"/>
    <property type="match status" value="1"/>
</dbReference>
<feature type="domain" description="CCHC-type" evidence="3">
    <location>
        <begin position="220"/>
        <end position="236"/>
    </location>
</feature>
<evidence type="ECO:0000256" key="1">
    <source>
        <dbReference type="PROSITE-ProRule" id="PRU00047"/>
    </source>
</evidence>
<dbReference type="AlphaFoldDB" id="A0A9P5LD85"/>
<dbReference type="OrthoDB" id="5151375at2759"/>
<protein>
    <recommendedName>
        <fullName evidence="3">CCHC-type domain-containing protein</fullName>
    </recommendedName>
</protein>
<dbReference type="GO" id="GO:0008270">
    <property type="term" value="F:zinc ion binding"/>
    <property type="evidence" value="ECO:0007669"/>
    <property type="project" value="UniProtKB-KW"/>
</dbReference>
<evidence type="ECO:0000313" key="4">
    <source>
        <dbReference type="EMBL" id="KAF7546503.1"/>
    </source>
</evidence>
<keyword evidence="1" id="KW-0479">Metal-binding</keyword>
<feature type="region of interest" description="Disordered" evidence="2">
    <location>
        <begin position="274"/>
        <end position="339"/>
    </location>
</feature>
<reference evidence="4" key="1">
    <citation type="submission" date="2020-03" db="EMBL/GenBank/DDBJ databases">
        <title>Draft Genome Sequence of Cylindrodendrum hubeiense.</title>
        <authorList>
            <person name="Buettner E."/>
            <person name="Kellner H."/>
        </authorList>
    </citation>
    <scope>NUCLEOTIDE SEQUENCE</scope>
    <source>
        <strain evidence="4">IHI 201604</strain>
    </source>
</reference>
<dbReference type="Gene3D" id="4.10.60.10">
    <property type="entry name" value="Zinc finger, CCHC-type"/>
    <property type="match status" value="1"/>
</dbReference>
<evidence type="ECO:0000313" key="5">
    <source>
        <dbReference type="Proteomes" id="UP000722485"/>
    </source>
</evidence>
<name>A0A9P5LD85_9HYPO</name>
<evidence type="ECO:0000259" key="3">
    <source>
        <dbReference type="PROSITE" id="PS50158"/>
    </source>
</evidence>
<keyword evidence="5" id="KW-1185">Reference proteome</keyword>
<dbReference type="InterPro" id="IPR036875">
    <property type="entry name" value="Znf_CCHC_sf"/>
</dbReference>
<dbReference type="PROSITE" id="PS50158">
    <property type="entry name" value="ZF_CCHC"/>
    <property type="match status" value="1"/>
</dbReference>
<gene>
    <name evidence="4" type="ORF">G7Z17_g8387</name>
</gene>
<sequence>MDSDEKILTNMREVVGCTGLRNFTDLRRMRQDTLEKRLNAASTKLSTDSMVSIYTSWAVDRALHPADEKRNETLTRWIGYISLAGCSLHKAEYVWDASVDRMLEHTGPSDVIGFLKQMDDARNFWLNCYPPPVEYSGSQESPILGLDKPIDEILDTIPLAETRSLLSLPQPHSLKGKNIFSLTLDLKGISHNPSPETTSSEFVNLGRLGRTISPVPKDYRCKHCDKRGHVVKNCPENPGPAFHLPPELDYVCHLCGAEGDHYIYACHKYKTKTPWANPPKRKRPAPVDGEEELPPQIVSGGNREGRLSPWESSSNSESKSSIESSPITKQVETKAYQQQRCVSPDGWKRGGIGWPTKDYSPVNRPSHDPTAYQHVSAWGSTVRYPKDIKRQKTERFMETCNFINFAQAAVAKSANEVVSPGHTLMRESPQESPSAGYSLTSPEIERYRYSSPQLESSASEQDPITPPEAYVTEKKIECPPYDVAVVDLFGSRDNIWVNTCSRSTALEMWSAKEGEDADGEEA</sequence>
<keyword evidence="1" id="KW-0863">Zinc-finger</keyword>
<dbReference type="EMBL" id="JAANBB010000211">
    <property type="protein sequence ID" value="KAF7546503.1"/>
    <property type="molecule type" value="Genomic_DNA"/>
</dbReference>
<keyword evidence="1" id="KW-0862">Zinc</keyword>
<organism evidence="4 5">
    <name type="scientific">Cylindrodendrum hubeiense</name>
    <dbReference type="NCBI Taxonomy" id="595255"/>
    <lineage>
        <taxon>Eukaryota</taxon>
        <taxon>Fungi</taxon>
        <taxon>Dikarya</taxon>
        <taxon>Ascomycota</taxon>
        <taxon>Pezizomycotina</taxon>
        <taxon>Sordariomycetes</taxon>
        <taxon>Hypocreomycetidae</taxon>
        <taxon>Hypocreales</taxon>
        <taxon>Nectriaceae</taxon>
        <taxon>Cylindrodendrum</taxon>
    </lineage>
</organism>
<proteinExistence type="predicted"/>
<dbReference type="Proteomes" id="UP000722485">
    <property type="component" value="Unassembled WGS sequence"/>
</dbReference>